<dbReference type="InterPro" id="IPR024411">
    <property type="entry name" value="Tail_terminator_phage"/>
</dbReference>
<evidence type="ECO:0008006" key="3">
    <source>
        <dbReference type="Google" id="ProtNLM"/>
    </source>
</evidence>
<accession>A0A6M3MA88</accession>
<reference evidence="2" key="1">
    <citation type="submission" date="2020-03" db="EMBL/GenBank/DDBJ databases">
        <title>The deep terrestrial virosphere.</title>
        <authorList>
            <person name="Holmfeldt K."/>
            <person name="Nilsson E."/>
            <person name="Simone D."/>
            <person name="Lopez-Fernandez M."/>
            <person name="Wu X."/>
            <person name="de Brujin I."/>
            <person name="Lundin D."/>
            <person name="Andersson A."/>
            <person name="Bertilsson S."/>
            <person name="Dopson M."/>
        </authorList>
    </citation>
    <scope>NUCLEOTIDE SEQUENCE</scope>
    <source>
        <strain evidence="1">MM171A00688</strain>
        <strain evidence="2">MM171B01217</strain>
    </source>
</reference>
<dbReference type="EMBL" id="MT143682">
    <property type="protein sequence ID" value="QJB00123.1"/>
    <property type="molecule type" value="Genomic_DNA"/>
</dbReference>
<dbReference type="EMBL" id="MT143789">
    <property type="protein sequence ID" value="QJB02513.1"/>
    <property type="molecule type" value="Genomic_DNA"/>
</dbReference>
<proteinExistence type="predicted"/>
<dbReference type="Pfam" id="PF12691">
    <property type="entry name" value="Phage_tail_terminator_6"/>
    <property type="match status" value="1"/>
</dbReference>
<sequence>MIYSIGQWIENLALGFTIGTNLFVGGFPDLRADATKTPDRAVALIDQSGSAVYFDIPDRADFMVQVLARGKTKRDPMDDSKTIFDRIHGISQINLPPEDAVSGGLYVAMTIEANAGPQYIGQDGKSRFQYSTNYIFRIRNG</sequence>
<protein>
    <recommendedName>
        <fullName evidence="3">Tail protein</fullName>
    </recommendedName>
</protein>
<dbReference type="AlphaFoldDB" id="A0A6M3MA88"/>
<organism evidence="2">
    <name type="scientific">viral metagenome</name>
    <dbReference type="NCBI Taxonomy" id="1070528"/>
    <lineage>
        <taxon>unclassified sequences</taxon>
        <taxon>metagenomes</taxon>
        <taxon>organismal metagenomes</taxon>
    </lineage>
</organism>
<evidence type="ECO:0000313" key="1">
    <source>
        <dbReference type="EMBL" id="QJB00123.1"/>
    </source>
</evidence>
<name>A0A6M3MA88_9ZZZZ</name>
<evidence type="ECO:0000313" key="2">
    <source>
        <dbReference type="EMBL" id="QJB02513.1"/>
    </source>
</evidence>
<gene>
    <name evidence="1" type="ORF">MM171A00688_0006</name>
    <name evidence="2" type="ORF">MM171B01217_0006</name>
</gene>